<dbReference type="Gene3D" id="3.30.160.60">
    <property type="entry name" value="Classic Zinc Finger"/>
    <property type="match status" value="1"/>
</dbReference>
<protein>
    <recommendedName>
        <fullName evidence="8">C2H2-type domain-containing protein</fullName>
    </recommendedName>
</protein>
<accession>S2J0D6</accession>
<dbReference type="AlphaFoldDB" id="S2J0D6"/>
<keyword evidence="3 6" id="KW-0863">Zinc-finger</keyword>
<organism evidence="9 10">
    <name type="scientific">Mucor circinelloides f. circinelloides (strain 1006PhL)</name>
    <name type="common">Mucormycosis agent</name>
    <name type="synonym">Calyptromyces circinelloides</name>
    <dbReference type="NCBI Taxonomy" id="1220926"/>
    <lineage>
        <taxon>Eukaryota</taxon>
        <taxon>Fungi</taxon>
        <taxon>Fungi incertae sedis</taxon>
        <taxon>Mucoromycota</taxon>
        <taxon>Mucoromycotina</taxon>
        <taxon>Mucoromycetes</taxon>
        <taxon>Mucorales</taxon>
        <taxon>Mucorineae</taxon>
        <taxon>Mucoraceae</taxon>
        <taxon>Mucor</taxon>
    </lineage>
</organism>
<dbReference type="GO" id="GO:0005634">
    <property type="term" value="C:nucleus"/>
    <property type="evidence" value="ECO:0007669"/>
    <property type="project" value="TreeGrafter"/>
</dbReference>
<dbReference type="eggNOG" id="ENOG502T05S">
    <property type="taxonomic scope" value="Eukaryota"/>
</dbReference>
<evidence type="ECO:0000256" key="2">
    <source>
        <dbReference type="ARBA" id="ARBA00022737"/>
    </source>
</evidence>
<feature type="compositionally biased region" description="Basic residues" evidence="7">
    <location>
        <begin position="288"/>
        <end position="306"/>
    </location>
</feature>
<feature type="domain" description="C2H2-type" evidence="8">
    <location>
        <begin position="274"/>
        <end position="301"/>
    </location>
</feature>
<evidence type="ECO:0000259" key="8">
    <source>
        <dbReference type="PROSITE" id="PS50157"/>
    </source>
</evidence>
<keyword evidence="10" id="KW-1185">Reference proteome</keyword>
<evidence type="ECO:0000256" key="5">
    <source>
        <dbReference type="ARBA" id="ARBA00023242"/>
    </source>
</evidence>
<dbReference type="VEuPathDB" id="FungiDB:HMPREF1544_09737"/>
<evidence type="ECO:0000256" key="4">
    <source>
        <dbReference type="ARBA" id="ARBA00022833"/>
    </source>
</evidence>
<dbReference type="InterPro" id="IPR036236">
    <property type="entry name" value="Znf_C2H2_sf"/>
</dbReference>
<feature type="region of interest" description="Disordered" evidence="7">
    <location>
        <begin position="288"/>
        <end position="320"/>
    </location>
</feature>
<dbReference type="SUPFAM" id="SSF57667">
    <property type="entry name" value="beta-beta-alpha zinc fingers"/>
    <property type="match status" value="1"/>
</dbReference>
<keyword evidence="5" id="KW-0539">Nucleus</keyword>
<feature type="domain" description="C2H2-type" evidence="8">
    <location>
        <begin position="245"/>
        <end position="273"/>
    </location>
</feature>
<dbReference type="InParanoid" id="S2J0D6"/>
<feature type="compositionally biased region" description="Polar residues" evidence="7">
    <location>
        <begin position="307"/>
        <end position="320"/>
    </location>
</feature>
<keyword evidence="4" id="KW-0862">Zinc</keyword>
<dbReference type="PROSITE" id="PS50157">
    <property type="entry name" value="ZINC_FINGER_C2H2_2"/>
    <property type="match status" value="2"/>
</dbReference>
<gene>
    <name evidence="9" type="ORF">HMPREF1544_09737</name>
</gene>
<name>S2J0D6_MUCC1</name>
<evidence type="ECO:0000256" key="6">
    <source>
        <dbReference type="PROSITE-ProRule" id="PRU00042"/>
    </source>
</evidence>
<dbReference type="PANTHER" id="PTHR24393">
    <property type="entry name" value="ZINC FINGER PROTEIN"/>
    <property type="match status" value="1"/>
</dbReference>
<keyword evidence="1" id="KW-0479">Metal-binding</keyword>
<dbReference type="InterPro" id="IPR013087">
    <property type="entry name" value="Znf_C2H2_type"/>
</dbReference>
<dbReference type="PANTHER" id="PTHR24393:SF34">
    <property type="entry name" value="PR_SET DOMAIN 13"/>
    <property type="match status" value="1"/>
</dbReference>
<dbReference type="OMA" id="ITSHYTA"/>
<dbReference type="STRING" id="1220926.S2J0D6"/>
<keyword evidence="2" id="KW-0677">Repeat</keyword>
<dbReference type="Proteomes" id="UP000014254">
    <property type="component" value="Unassembled WGS sequence"/>
</dbReference>
<dbReference type="GO" id="GO:0008270">
    <property type="term" value="F:zinc ion binding"/>
    <property type="evidence" value="ECO:0007669"/>
    <property type="project" value="UniProtKB-KW"/>
</dbReference>
<evidence type="ECO:0000256" key="3">
    <source>
        <dbReference type="ARBA" id="ARBA00022771"/>
    </source>
</evidence>
<sequence>MDDFLMTDSPAISTSPNPQPLLATGGVYVDRATRAIDLGSNHDLANNLFPLIDDQFSSITSHYTATMEQSSILNTWQEDSFLAASSRTQDFDQIFFEQDFILQSSTAATTPIQPIPMMSTPDLSSVYTNSYSPSIHMPIHLVNSHIIGLDASLFSQHYREELPHLSYEAQQQDVLMVSPLSQFDLMPSPANSYSIMEEQSFRSAEPPIRSSNSFDGNDDGPFYSNTAIAINTSRSTTNAHGKPRYDCSECDQNFGRPQEVNRHHQSRHSGTKKFRCDCCDRAFARKDALKRHEKSKKSDRQKRKIQRQGQSFSANKRLSL</sequence>
<dbReference type="GO" id="GO:0000978">
    <property type="term" value="F:RNA polymerase II cis-regulatory region sequence-specific DNA binding"/>
    <property type="evidence" value="ECO:0007669"/>
    <property type="project" value="TreeGrafter"/>
</dbReference>
<proteinExistence type="predicted"/>
<dbReference type="GO" id="GO:0001228">
    <property type="term" value="F:DNA-binding transcription activator activity, RNA polymerase II-specific"/>
    <property type="evidence" value="ECO:0007669"/>
    <property type="project" value="TreeGrafter"/>
</dbReference>
<dbReference type="PROSITE" id="PS00028">
    <property type="entry name" value="ZINC_FINGER_C2H2_1"/>
    <property type="match status" value="1"/>
</dbReference>
<evidence type="ECO:0000313" key="9">
    <source>
        <dbReference type="EMBL" id="EPB83516.1"/>
    </source>
</evidence>
<evidence type="ECO:0000313" key="10">
    <source>
        <dbReference type="Proteomes" id="UP000014254"/>
    </source>
</evidence>
<dbReference type="OrthoDB" id="8117402at2759"/>
<evidence type="ECO:0000256" key="7">
    <source>
        <dbReference type="SAM" id="MobiDB-lite"/>
    </source>
</evidence>
<dbReference type="SMART" id="SM00355">
    <property type="entry name" value="ZnF_C2H2"/>
    <property type="match status" value="2"/>
</dbReference>
<dbReference type="EMBL" id="KE124068">
    <property type="protein sequence ID" value="EPB83516.1"/>
    <property type="molecule type" value="Genomic_DNA"/>
</dbReference>
<reference evidence="10" key="1">
    <citation type="submission" date="2013-05" db="EMBL/GenBank/DDBJ databases">
        <title>The Genome sequence of Mucor circinelloides f. circinelloides 1006PhL.</title>
        <authorList>
            <consortium name="The Broad Institute Genomics Platform"/>
            <person name="Cuomo C."/>
            <person name="Earl A."/>
            <person name="Findley K."/>
            <person name="Lee S.C."/>
            <person name="Walker B."/>
            <person name="Young S."/>
            <person name="Zeng Q."/>
            <person name="Gargeya S."/>
            <person name="Fitzgerald M."/>
            <person name="Haas B."/>
            <person name="Abouelleil A."/>
            <person name="Allen A.W."/>
            <person name="Alvarado L."/>
            <person name="Arachchi H.M."/>
            <person name="Berlin A.M."/>
            <person name="Chapman S.B."/>
            <person name="Gainer-Dewar J."/>
            <person name="Goldberg J."/>
            <person name="Griggs A."/>
            <person name="Gujja S."/>
            <person name="Hansen M."/>
            <person name="Howarth C."/>
            <person name="Imamovic A."/>
            <person name="Ireland A."/>
            <person name="Larimer J."/>
            <person name="McCowan C."/>
            <person name="Murphy C."/>
            <person name="Pearson M."/>
            <person name="Poon T.W."/>
            <person name="Priest M."/>
            <person name="Roberts A."/>
            <person name="Saif S."/>
            <person name="Shea T."/>
            <person name="Sisk P."/>
            <person name="Sykes S."/>
            <person name="Wortman J."/>
            <person name="Nusbaum C."/>
            <person name="Birren B."/>
        </authorList>
    </citation>
    <scope>NUCLEOTIDE SEQUENCE [LARGE SCALE GENOMIC DNA]</scope>
    <source>
        <strain evidence="10">1006PhL</strain>
    </source>
</reference>
<evidence type="ECO:0000256" key="1">
    <source>
        <dbReference type="ARBA" id="ARBA00022723"/>
    </source>
</evidence>